<proteinExistence type="inferred from homology"/>
<dbReference type="Gene3D" id="1.10.150.20">
    <property type="entry name" value="5' to 3' exonuclease, C-terminal subdomain"/>
    <property type="match status" value="1"/>
</dbReference>
<dbReference type="Gene3D" id="3.40.1170.60">
    <property type="match status" value="1"/>
</dbReference>
<reference evidence="3 4" key="1">
    <citation type="submission" date="2018-05" db="EMBL/GenBank/DDBJ databases">
        <title>Complete Genome Sequences of Extremely Thermoacidophilic, Metal-Mobilizing Type-Strain Members of the Archaeal Family Sulfolobaceae: Acidianus brierleyi DSM-1651T, Acidianus sulfidivorans DSM-18786T, Metallosphaera hakonensis DSM-7519T, and Metallosphaera prunae DSM-10039T.</title>
        <authorList>
            <person name="Counts J.A."/>
            <person name="Kelly R.M."/>
        </authorList>
    </citation>
    <scope>NUCLEOTIDE SEQUENCE [LARGE SCALE GENOMIC DNA]</scope>
    <source>
        <strain evidence="3 4">JP7</strain>
    </source>
</reference>
<dbReference type="CDD" id="cd03586">
    <property type="entry name" value="PolY_Pol_IV_kappa"/>
    <property type="match status" value="1"/>
</dbReference>
<dbReference type="InterPro" id="IPR024728">
    <property type="entry name" value="PolY_HhH_motif"/>
</dbReference>
<dbReference type="EMBL" id="CP029288">
    <property type="protein sequence ID" value="AWR96604.1"/>
    <property type="molecule type" value="Genomic_DNA"/>
</dbReference>
<dbReference type="PANTHER" id="PTHR11076">
    <property type="entry name" value="DNA REPAIR POLYMERASE UMUC / TRANSFERASE FAMILY MEMBER"/>
    <property type="match status" value="1"/>
</dbReference>
<dbReference type="GO" id="GO:0006281">
    <property type="term" value="P:DNA repair"/>
    <property type="evidence" value="ECO:0007669"/>
    <property type="project" value="InterPro"/>
</dbReference>
<name>A0A2U9IL01_9CREN</name>
<dbReference type="Gene3D" id="3.30.1490.100">
    <property type="entry name" value="DNA polymerase, Y-family, little finger domain"/>
    <property type="match status" value="1"/>
</dbReference>
<dbReference type="InterPro" id="IPR050116">
    <property type="entry name" value="DNA_polymerase-Y"/>
</dbReference>
<dbReference type="AlphaFoldDB" id="A0A2U9IL01"/>
<comment type="similarity">
    <text evidence="1">Belongs to the DNA polymerase type-Y family.</text>
</comment>
<dbReference type="EC" id="2.7.7.7" evidence="3"/>
<dbReference type="PANTHER" id="PTHR11076:SF33">
    <property type="entry name" value="DNA POLYMERASE KAPPA"/>
    <property type="match status" value="1"/>
</dbReference>
<organism evidence="3 4">
    <name type="scientific">Acidianus sulfidivorans JP7</name>
    <dbReference type="NCBI Taxonomy" id="619593"/>
    <lineage>
        <taxon>Archaea</taxon>
        <taxon>Thermoproteota</taxon>
        <taxon>Thermoprotei</taxon>
        <taxon>Sulfolobales</taxon>
        <taxon>Sulfolobaceae</taxon>
        <taxon>Acidianus</taxon>
    </lineage>
</organism>
<dbReference type="Proteomes" id="UP000248410">
    <property type="component" value="Chromosome"/>
</dbReference>
<dbReference type="GO" id="GO:0003887">
    <property type="term" value="F:DNA-directed DNA polymerase activity"/>
    <property type="evidence" value="ECO:0007669"/>
    <property type="project" value="UniProtKB-EC"/>
</dbReference>
<keyword evidence="3" id="KW-0548">Nucleotidyltransferase</keyword>
<dbReference type="InterPro" id="IPR043502">
    <property type="entry name" value="DNA/RNA_pol_sf"/>
</dbReference>
<dbReference type="InterPro" id="IPR043128">
    <property type="entry name" value="Rev_trsase/Diguanyl_cyclase"/>
</dbReference>
<dbReference type="PROSITE" id="PS50173">
    <property type="entry name" value="UMUC"/>
    <property type="match status" value="1"/>
</dbReference>
<dbReference type="KEGG" id="asul:DFR86_02915"/>
<dbReference type="NCBIfam" id="NF002292">
    <property type="entry name" value="PRK01216.1"/>
    <property type="match status" value="1"/>
</dbReference>
<accession>A0A2U9IL01</accession>
<sequence>MIVLFVDFDYFFAQVEEVLNPKIKGKPVAVCVFSGRFKDSGAVATSNYEARKLGIKAGMPIPKAKEIAPNAIYLPIRKEIYKEVSDRIMNNILKKYSDKIEIASIDEAYLDITSKAKNYAEAYFLGKKIKEEIYDEEKITVTVGIAPNKVLAKIVAEMNKPNGLGILKPEEVESFIKTLPIDEVPGVGNIILAKLKEHGIKYLYDVVKIDFNKLKEEIGKAKASYLYSLALNTYNEPVKERIRKHIGRYVTMKANSRDIDIIFPYLKKAIDEAYSRTNGGVPKSLAVVAIMEDLDIVSREKTYNFGITKENAYSEAKILLNEILKSDKRSLRRVGVRLGKIYKASTLDKFFNF</sequence>
<evidence type="ECO:0000313" key="3">
    <source>
        <dbReference type="EMBL" id="AWR96604.1"/>
    </source>
</evidence>
<dbReference type="Gene3D" id="3.30.70.270">
    <property type="match status" value="1"/>
</dbReference>
<evidence type="ECO:0000313" key="4">
    <source>
        <dbReference type="Proteomes" id="UP000248410"/>
    </source>
</evidence>
<dbReference type="InterPro" id="IPR022880">
    <property type="entry name" value="DNApol_IV"/>
</dbReference>
<dbReference type="InterPro" id="IPR001126">
    <property type="entry name" value="UmuC"/>
</dbReference>
<keyword evidence="4" id="KW-1185">Reference proteome</keyword>
<dbReference type="GO" id="GO:0003684">
    <property type="term" value="F:damaged DNA binding"/>
    <property type="evidence" value="ECO:0007669"/>
    <property type="project" value="InterPro"/>
</dbReference>
<dbReference type="SUPFAM" id="SSF100879">
    <property type="entry name" value="Lesion bypass DNA polymerase (Y-family), little finger domain"/>
    <property type="match status" value="1"/>
</dbReference>
<dbReference type="InterPro" id="IPR036775">
    <property type="entry name" value="DNA_pol_Y-fam_lit_finger_sf"/>
</dbReference>
<protein>
    <submittedName>
        <fullName evidence="3">DNA polymerase IV</fullName>
        <ecNumber evidence="3">2.7.7.7</ecNumber>
    </submittedName>
</protein>
<feature type="domain" description="UmuC" evidence="2">
    <location>
        <begin position="3"/>
        <end position="188"/>
    </location>
</feature>
<keyword evidence="3" id="KW-0808">Transferase</keyword>
<dbReference type="SUPFAM" id="SSF56672">
    <property type="entry name" value="DNA/RNA polymerases"/>
    <property type="match status" value="1"/>
</dbReference>
<gene>
    <name evidence="3" type="ORF">DFR86_02915</name>
</gene>
<evidence type="ECO:0000259" key="2">
    <source>
        <dbReference type="PROSITE" id="PS50173"/>
    </source>
</evidence>
<dbReference type="Pfam" id="PF00817">
    <property type="entry name" value="IMS"/>
    <property type="match status" value="1"/>
</dbReference>
<dbReference type="GO" id="GO:0042276">
    <property type="term" value="P:error-prone translesion synthesis"/>
    <property type="evidence" value="ECO:0007669"/>
    <property type="project" value="TreeGrafter"/>
</dbReference>
<dbReference type="Pfam" id="PF11798">
    <property type="entry name" value="IMS_HHH"/>
    <property type="match status" value="1"/>
</dbReference>
<evidence type="ECO:0000256" key="1">
    <source>
        <dbReference type="ARBA" id="ARBA00010945"/>
    </source>
</evidence>